<dbReference type="InterPro" id="IPR032675">
    <property type="entry name" value="LRR_dom_sf"/>
</dbReference>
<dbReference type="OrthoDB" id="3002812at2759"/>
<accession>A0A8H5EU69</accession>
<dbReference type="Proteomes" id="UP000567179">
    <property type="component" value="Unassembled WGS sequence"/>
</dbReference>
<keyword evidence="2" id="KW-1185">Reference proteome</keyword>
<dbReference type="Gene3D" id="3.80.10.10">
    <property type="entry name" value="Ribonuclease Inhibitor"/>
    <property type="match status" value="1"/>
</dbReference>
<comment type="caution">
    <text evidence="1">The sequence shown here is derived from an EMBL/GenBank/DDBJ whole genome shotgun (WGS) entry which is preliminary data.</text>
</comment>
<evidence type="ECO:0000313" key="1">
    <source>
        <dbReference type="EMBL" id="KAF5312491.1"/>
    </source>
</evidence>
<evidence type="ECO:0000313" key="2">
    <source>
        <dbReference type="Proteomes" id="UP000567179"/>
    </source>
</evidence>
<organism evidence="1 2">
    <name type="scientific">Psilocybe cf. subviscida</name>
    <dbReference type="NCBI Taxonomy" id="2480587"/>
    <lineage>
        <taxon>Eukaryota</taxon>
        <taxon>Fungi</taxon>
        <taxon>Dikarya</taxon>
        <taxon>Basidiomycota</taxon>
        <taxon>Agaricomycotina</taxon>
        <taxon>Agaricomycetes</taxon>
        <taxon>Agaricomycetidae</taxon>
        <taxon>Agaricales</taxon>
        <taxon>Agaricineae</taxon>
        <taxon>Strophariaceae</taxon>
        <taxon>Psilocybe</taxon>
    </lineage>
</organism>
<dbReference type="EMBL" id="JAACJJ010000056">
    <property type="protein sequence ID" value="KAF5312491.1"/>
    <property type="molecule type" value="Genomic_DNA"/>
</dbReference>
<dbReference type="AlphaFoldDB" id="A0A8H5EU69"/>
<dbReference type="SUPFAM" id="SSF52047">
    <property type="entry name" value="RNI-like"/>
    <property type="match status" value="1"/>
</dbReference>
<name>A0A8H5EU69_9AGAR</name>
<reference evidence="1 2" key="1">
    <citation type="journal article" date="2020" name="ISME J.">
        <title>Uncovering the hidden diversity of litter-decomposition mechanisms in mushroom-forming fungi.</title>
        <authorList>
            <person name="Floudas D."/>
            <person name="Bentzer J."/>
            <person name="Ahren D."/>
            <person name="Johansson T."/>
            <person name="Persson P."/>
            <person name="Tunlid A."/>
        </authorList>
    </citation>
    <scope>NUCLEOTIDE SEQUENCE [LARGE SCALE GENOMIC DNA]</scope>
    <source>
        <strain evidence="1 2">CBS 101986</strain>
    </source>
</reference>
<protein>
    <recommendedName>
        <fullName evidence="3">F-box domain-containing protein</fullName>
    </recommendedName>
</protein>
<sequence length="588" mass="65989">MATLLTRGWKGKDDASSDKFLHLLKSNSPPTEEESRLIRDLIRDMDAERKALLTKKTRGGRGFWPWRKTNVDGRIWKLTEKIRRHSSILSIIRTIPAEIVQHIFLLSDASPWALSGICRDWRDYACSFPLLWNKLPLVRVGSKSRSISTTTVERCTAMLRYSSNAPLTLQIAAFDRKRLEGIADDLVLNLLASHSSRWHVVAIDLPPVAMASLAPAITGRLPNLQALWLQFNRILDDPEVAEIEAFADAPQLRSLHIHGIFSGNFQVTAPNLTHLTCNWPLPFGLSVLSQFTQLLSLNLTRGRPQVGTASMPANPMTFPHLQQLIAIIPDDPNCTLLRSIIVPSISVVLLAPHPENAIAHVIAMLIRSGQQNTPTIQHFELRHKAVPEPGQTVALLQLMPELRNLGLSMPHVDDIYEFARTDDPAHVLVPHLETCTFFFEPILVSTGRPSDQLRSAVRAVALNRCETPRSMDSSYQADNVYPLRTFELEGRAYTYVIPDTLTFPPTAQDLRCFPVFTQADFENWMPTQGLQRLVELHDQLIDVAPHLYTNCIILGSPPKGWVARVNAILATFEAMNEINPFDLLVRSS</sequence>
<proteinExistence type="predicted"/>
<gene>
    <name evidence="1" type="ORF">D9619_002332</name>
</gene>
<evidence type="ECO:0008006" key="3">
    <source>
        <dbReference type="Google" id="ProtNLM"/>
    </source>
</evidence>